<evidence type="ECO:0000256" key="5">
    <source>
        <dbReference type="ARBA" id="ARBA00049727"/>
    </source>
</evidence>
<organism evidence="11 12">
    <name type="scientific">Candidatus Marsarchaeota G2 archaeon OSP_D</name>
    <dbReference type="NCBI Taxonomy" id="1978157"/>
    <lineage>
        <taxon>Archaea</taxon>
        <taxon>Candidatus Marsarchaeota</taxon>
        <taxon>Candidatus Marsarchaeota group 2</taxon>
    </lineage>
</organism>
<evidence type="ECO:0000259" key="8">
    <source>
        <dbReference type="Pfam" id="PF01977"/>
    </source>
</evidence>
<comment type="function">
    <text evidence="4">Catalyzes the conversion of trans-anhydromevalonate 5-phosphate (tAHMP) into isopentenyl phosphate. Involved in the archaeal mevalonate (MVA) pathway, which provides fundamental precursors for isoprenoid biosynthesis, such as isopentenyl diphosphate (IPP) and dimethylallyl diphosphate (DMAPP).</text>
</comment>
<dbReference type="Gene3D" id="3.40.1670.10">
    <property type="entry name" value="UbiD C-terminal domain-like"/>
    <property type="match status" value="1"/>
</dbReference>
<dbReference type="Pfam" id="PF20695">
    <property type="entry name" value="UbiD_N"/>
    <property type="match status" value="1"/>
</dbReference>
<evidence type="ECO:0000313" key="12">
    <source>
        <dbReference type="Proteomes" id="UP000240322"/>
    </source>
</evidence>
<evidence type="ECO:0000259" key="10">
    <source>
        <dbReference type="Pfam" id="PF20696"/>
    </source>
</evidence>
<accession>A0A2R6AKR4</accession>
<dbReference type="Proteomes" id="UP000240322">
    <property type="component" value="Unassembled WGS sequence"/>
</dbReference>
<dbReference type="NCBIfam" id="TIGR00148">
    <property type="entry name" value="UbiD family decarboxylase"/>
    <property type="match status" value="1"/>
</dbReference>
<evidence type="ECO:0000256" key="3">
    <source>
        <dbReference type="ARBA" id="ARBA00049054"/>
    </source>
</evidence>
<comment type="cofactor">
    <cofactor evidence="7">
        <name>prenylated FMN</name>
        <dbReference type="ChEBI" id="CHEBI:87746"/>
    </cofactor>
</comment>
<dbReference type="EC" id="4.1.1.126" evidence="5"/>
<proteinExistence type="inferred from homology"/>
<protein>
    <recommendedName>
        <fullName evidence="6">Anhydromevalonate phosphate decarboxylase</fullName>
        <ecNumber evidence="5">4.1.1.126</ecNumber>
    </recommendedName>
</protein>
<dbReference type="PANTHER" id="PTHR30108:SF21">
    <property type="entry name" value="4-HYDROXYBENZOATE DECARBOXYLASE"/>
    <property type="match status" value="1"/>
</dbReference>
<dbReference type="EMBL" id="NEXE01000198">
    <property type="protein sequence ID" value="PSN86957.1"/>
    <property type="molecule type" value="Genomic_DNA"/>
</dbReference>
<evidence type="ECO:0000256" key="4">
    <source>
        <dbReference type="ARBA" id="ARBA00049583"/>
    </source>
</evidence>
<dbReference type="InterPro" id="IPR002830">
    <property type="entry name" value="UbiD"/>
</dbReference>
<dbReference type="GO" id="GO:0005737">
    <property type="term" value="C:cytoplasm"/>
    <property type="evidence" value="ECO:0007669"/>
    <property type="project" value="TreeGrafter"/>
</dbReference>
<dbReference type="InterPro" id="IPR049381">
    <property type="entry name" value="UbiD-like_C"/>
</dbReference>
<evidence type="ECO:0000256" key="1">
    <source>
        <dbReference type="ARBA" id="ARBA00005092"/>
    </source>
</evidence>
<comment type="catalytic activity">
    <reaction evidence="3">
        <text>(2E)-3-methyl-5-phosphooxypent-2-enoate + H(+) = isopentenyl phosphate + CO2</text>
        <dbReference type="Rhea" id="RHEA:78971"/>
        <dbReference type="ChEBI" id="CHEBI:15378"/>
        <dbReference type="ChEBI" id="CHEBI:16526"/>
        <dbReference type="ChEBI" id="CHEBI:65078"/>
        <dbReference type="ChEBI" id="CHEBI:229665"/>
        <dbReference type="EC" id="4.1.1.126"/>
    </reaction>
    <physiologicalReaction direction="left-to-right" evidence="3">
        <dbReference type="Rhea" id="RHEA:78972"/>
    </physiologicalReaction>
</comment>
<comment type="similarity">
    <text evidence="2">Belongs to the UbiD family.</text>
</comment>
<reference evidence="11 12" key="1">
    <citation type="submission" date="2017-04" db="EMBL/GenBank/DDBJ databases">
        <title>Novel microbial lineages endemic to geothermal iron-oxide mats fill important gaps in the evolutionary history of Archaea.</title>
        <authorList>
            <person name="Jay Z.J."/>
            <person name="Beam J.P."/>
            <person name="Dlakic M."/>
            <person name="Rusch D.B."/>
            <person name="Kozubal M.A."/>
            <person name="Inskeep W.P."/>
        </authorList>
    </citation>
    <scope>NUCLEOTIDE SEQUENCE [LARGE SCALE GENOMIC DNA]</scope>
    <source>
        <strain evidence="11">OSP_D</strain>
    </source>
</reference>
<sequence length="441" mass="49144">MIEPKGFRAFIAQIEKEGGLKRIRRQVSAEYEAAGVLAAFDPQPTLLENIRGYTTPIVGNVYSTRSLFAKYFGISERELTAYLLRALSKPVEVGEVEKGDAPCQEVVEETLDLPRQLPALLHTEGDGGRYLTAATFCVRDPEYGFNLSVHRLMLLEDEPRRMGIRIVPRDLYTYLKRAKGEIEAVATIGNGLGYMVAAATTVPTGYDELGLANALERQVLVRALSVDLPVPADSEFVLEGRIVENPSIKEGPFFDLTLTLDAVRDQPVFEVKRLTHRAKPYYHEVLPGLSEHRSLMGLPREVTVYSEVSKVAECVDVRLTPGGGCWLHGVVKIRKKQEDDGLKAIEAAFRGHGSLKHVVIVDEDIDIDDPSQIEWAIATRFQAKHGLVVIDDAVGSSLDPSADRMTRKTSKMGLDATIPHDKPKEIFRRWGYQEVKRDSYD</sequence>
<name>A0A2R6AKR4_9ARCH</name>
<dbReference type="GO" id="GO:0016831">
    <property type="term" value="F:carboxy-lyase activity"/>
    <property type="evidence" value="ECO:0007669"/>
    <property type="project" value="InterPro"/>
</dbReference>
<feature type="domain" description="3-octaprenyl-4-hydroxybenzoate carboxy-lyase-like N-terminal" evidence="9">
    <location>
        <begin position="11"/>
        <end position="86"/>
    </location>
</feature>
<evidence type="ECO:0000256" key="6">
    <source>
        <dbReference type="ARBA" id="ARBA00049754"/>
    </source>
</evidence>
<dbReference type="SUPFAM" id="SSF143968">
    <property type="entry name" value="UbiD C-terminal domain-like"/>
    <property type="match status" value="1"/>
</dbReference>
<evidence type="ECO:0000259" key="9">
    <source>
        <dbReference type="Pfam" id="PF20695"/>
    </source>
</evidence>
<dbReference type="PANTHER" id="PTHR30108">
    <property type="entry name" value="3-OCTAPRENYL-4-HYDROXYBENZOATE CARBOXY-LYASE-RELATED"/>
    <property type="match status" value="1"/>
</dbReference>
<evidence type="ECO:0000256" key="7">
    <source>
        <dbReference type="ARBA" id="ARBA00049936"/>
    </source>
</evidence>
<comment type="caution">
    <text evidence="11">The sequence shown here is derived from an EMBL/GenBank/DDBJ whole genome shotgun (WGS) entry which is preliminary data.</text>
</comment>
<feature type="domain" description="3-octaprenyl-4-hydroxybenzoate carboxy-lyase-like C-terminal" evidence="10">
    <location>
        <begin position="295"/>
        <end position="416"/>
    </location>
</feature>
<dbReference type="InterPro" id="IPR049383">
    <property type="entry name" value="UbiD-like_N"/>
</dbReference>
<gene>
    <name evidence="11" type="ORF">B9Q03_11460</name>
</gene>
<evidence type="ECO:0000256" key="2">
    <source>
        <dbReference type="ARBA" id="ARBA00010021"/>
    </source>
</evidence>
<dbReference type="AlphaFoldDB" id="A0A2R6AKR4"/>
<dbReference type="Pfam" id="PF20696">
    <property type="entry name" value="UbiD_C"/>
    <property type="match status" value="1"/>
</dbReference>
<dbReference type="SUPFAM" id="SSF50475">
    <property type="entry name" value="FMN-binding split barrel"/>
    <property type="match status" value="1"/>
</dbReference>
<feature type="domain" description="3-octaprenyl-4-hydroxybenzoate carboxy-lyase-like Rift-related" evidence="8">
    <location>
        <begin position="95"/>
        <end position="288"/>
    </location>
</feature>
<comment type="pathway">
    <text evidence="1">Isoprenoid biosynthesis; isopentenyl diphosphate biosynthesis via mevalonate pathway.</text>
</comment>
<evidence type="ECO:0000313" key="11">
    <source>
        <dbReference type="EMBL" id="PSN86957.1"/>
    </source>
</evidence>
<dbReference type="Pfam" id="PF01977">
    <property type="entry name" value="UbiD"/>
    <property type="match status" value="1"/>
</dbReference>
<dbReference type="InterPro" id="IPR048304">
    <property type="entry name" value="UbiD_Rift_dom"/>
</dbReference>